<feature type="domain" description="Outer membrane protein beta-barrel" evidence="2">
    <location>
        <begin position="17"/>
        <end position="179"/>
    </location>
</feature>
<gene>
    <name evidence="3" type="ORF">V6624_15320</name>
</gene>
<sequence length="209" mass="22803">MKKLVVFAFILLSTQAFSQEQGFFGKMLSRTSFGLKAGGNYSNFVDAAFETEGLPGFHVGGMINFKLSERFSIQQDFLYSTQGAKLKNPAFGQKENIELAYMSVPILLRYQTAGGLFLEAGPQANMLITDDEDFAGYLGVDKFADKVDAGVAGGLGYEFQKGPVRGLGISARYYMGFMEVGKFTSASVKPDFKNSVAQVSISYVFGKKN</sequence>
<dbReference type="InterPro" id="IPR011250">
    <property type="entry name" value="OMP/PagP_B-barrel"/>
</dbReference>
<keyword evidence="4" id="KW-1185">Reference proteome</keyword>
<dbReference type="SUPFAM" id="SSF56925">
    <property type="entry name" value="OMPA-like"/>
    <property type="match status" value="1"/>
</dbReference>
<organism evidence="3 4">
    <name type="scientific">Flavobacterium ginsenosidimutans</name>
    <dbReference type="NCBI Taxonomy" id="687844"/>
    <lineage>
        <taxon>Bacteria</taxon>
        <taxon>Pseudomonadati</taxon>
        <taxon>Bacteroidota</taxon>
        <taxon>Flavobacteriia</taxon>
        <taxon>Flavobacteriales</taxon>
        <taxon>Flavobacteriaceae</taxon>
        <taxon>Flavobacterium</taxon>
    </lineage>
</organism>
<dbReference type="Proteomes" id="UP001447857">
    <property type="component" value="Chromosome"/>
</dbReference>
<dbReference type="Pfam" id="PF13568">
    <property type="entry name" value="OMP_b-brl_2"/>
    <property type="match status" value="1"/>
</dbReference>
<feature type="signal peptide" evidence="1">
    <location>
        <begin position="1"/>
        <end position="18"/>
    </location>
</feature>
<dbReference type="EMBL" id="CP147988">
    <property type="protein sequence ID" value="WXK48398.1"/>
    <property type="molecule type" value="Genomic_DNA"/>
</dbReference>
<proteinExistence type="predicted"/>
<evidence type="ECO:0000313" key="4">
    <source>
        <dbReference type="Proteomes" id="UP001447857"/>
    </source>
</evidence>
<evidence type="ECO:0000259" key="2">
    <source>
        <dbReference type="Pfam" id="PF13568"/>
    </source>
</evidence>
<dbReference type="RefSeq" id="WP_338839193.1">
    <property type="nucleotide sequence ID" value="NZ_CP147988.1"/>
</dbReference>
<evidence type="ECO:0000256" key="1">
    <source>
        <dbReference type="SAM" id="SignalP"/>
    </source>
</evidence>
<dbReference type="InterPro" id="IPR025665">
    <property type="entry name" value="Beta-barrel_OMP_2"/>
</dbReference>
<keyword evidence="1" id="KW-0732">Signal</keyword>
<accession>A0ABZ2Q7Z8</accession>
<feature type="chain" id="PRO_5045977909" evidence="1">
    <location>
        <begin position="19"/>
        <end position="209"/>
    </location>
</feature>
<evidence type="ECO:0000313" key="3">
    <source>
        <dbReference type="EMBL" id="WXK48398.1"/>
    </source>
</evidence>
<name>A0ABZ2Q7Z8_9FLAO</name>
<reference evidence="3 4" key="1">
    <citation type="submission" date="2024-02" db="EMBL/GenBank/DDBJ databases">
        <title>complete genome of Flavobacterium ginsenosidimutans Str. YTB16.</title>
        <authorList>
            <person name="Wang Q."/>
        </authorList>
    </citation>
    <scope>NUCLEOTIDE SEQUENCE [LARGE SCALE GENOMIC DNA]</scope>
    <source>
        <strain evidence="3 4">YTB16</strain>
    </source>
</reference>
<protein>
    <submittedName>
        <fullName evidence="3">Porin family protein</fullName>
    </submittedName>
</protein>